<evidence type="ECO:0000256" key="2">
    <source>
        <dbReference type="ARBA" id="ARBA00008072"/>
    </source>
</evidence>
<dbReference type="Gene3D" id="3.40.50.720">
    <property type="entry name" value="NAD(P)-binding Rossmann-like Domain"/>
    <property type="match status" value="1"/>
</dbReference>
<dbReference type="Gene3D" id="3.90.180.10">
    <property type="entry name" value="Medium-chain alcohol dehydrogenases, catalytic domain"/>
    <property type="match status" value="1"/>
</dbReference>
<evidence type="ECO:0000259" key="8">
    <source>
        <dbReference type="SMART" id="SM00829"/>
    </source>
</evidence>
<accession>A0A6N3EQ86</accession>
<comment type="cofactor">
    <cofactor evidence="1 7">
        <name>Zn(2+)</name>
        <dbReference type="ChEBI" id="CHEBI:29105"/>
    </cofactor>
</comment>
<dbReference type="AlphaFoldDB" id="A0A6N3EQ86"/>
<evidence type="ECO:0000256" key="7">
    <source>
        <dbReference type="RuleBase" id="RU361277"/>
    </source>
</evidence>
<keyword evidence="5 9" id="KW-0560">Oxidoreductase</keyword>
<proteinExistence type="inferred from homology"/>
<dbReference type="InterPro" id="IPR020843">
    <property type="entry name" value="ER"/>
</dbReference>
<dbReference type="PROSITE" id="PS00059">
    <property type="entry name" value="ADH_ZINC"/>
    <property type="match status" value="1"/>
</dbReference>
<dbReference type="CDD" id="cd05285">
    <property type="entry name" value="sorbitol_DH"/>
    <property type="match status" value="1"/>
</dbReference>
<keyword evidence="6" id="KW-0520">NAD</keyword>
<dbReference type="InterPro" id="IPR013154">
    <property type="entry name" value="ADH-like_N"/>
</dbReference>
<gene>
    <name evidence="9" type="primary">gutB_1</name>
    <name evidence="9" type="ORF">SSLFYP27_00240</name>
</gene>
<dbReference type="FunFam" id="3.40.50.720:FF:000068">
    <property type="entry name" value="Sorbitol dehydrogenase"/>
    <property type="match status" value="1"/>
</dbReference>
<evidence type="ECO:0000256" key="6">
    <source>
        <dbReference type="ARBA" id="ARBA00023027"/>
    </source>
</evidence>
<keyword evidence="4 7" id="KW-0862">Zinc</keyword>
<keyword evidence="3 7" id="KW-0479">Metal-binding</keyword>
<sequence>MTNNIPETMQIALLNKPFDIEIKEVDVPKLGPKEVLVKMMAVGVCGSDVHYYEHGKIGDFIVKEPLILGHECAGMVAAVGEDVTKFSVGDRVAVEPGVPCGKCEQCQKGQYNLCQDVEFLATPPIDGAFAQYIAHPEDFLFPIPDSLSYEQASLNEPFSVGIQACKRAGVQPGSTVVITGMGPVGLMAVVAAKAFGATRIIVTDLADIRLEEALKLGATETINISKENPVKRIQEITNGKGADYAFETAGHPAALQSAVQSLAVGGSLSIVGLPQQEEIALNIPFIGNRELNIYGVFRYANTYPMGIEMLNNTDADLDSMFTDSYELKDTKAALERALNNKQGSLKVMVYPNGFLD</sequence>
<evidence type="ECO:0000256" key="5">
    <source>
        <dbReference type="ARBA" id="ARBA00023002"/>
    </source>
</evidence>
<evidence type="ECO:0000256" key="4">
    <source>
        <dbReference type="ARBA" id="ARBA00022833"/>
    </source>
</evidence>
<organism evidence="9">
    <name type="scientific">Staphylococcus simulans</name>
    <dbReference type="NCBI Taxonomy" id="1286"/>
    <lineage>
        <taxon>Bacteria</taxon>
        <taxon>Bacillati</taxon>
        <taxon>Bacillota</taxon>
        <taxon>Bacilli</taxon>
        <taxon>Bacillales</taxon>
        <taxon>Staphylococcaceae</taxon>
        <taxon>Staphylococcus</taxon>
    </lineage>
</organism>
<dbReference type="SMART" id="SM00829">
    <property type="entry name" value="PKS_ER"/>
    <property type="match status" value="1"/>
</dbReference>
<dbReference type="PANTHER" id="PTHR43161:SF9">
    <property type="entry name" value="SORBITOL DEHYDROGENASE"/>
    <property type="match status" value="1"/>
</dbReference>
<dbReference type="EMBL" id="CACRUO010000056">
    <property type="protein sequence ID" value="VYU43796.1"/>
    <property type="molecule type" value="Genomic_DNA"/>
</dbReference>
<protein>
    <submittedName>
        <fullName evidence="9">Sorbitol dehydrogenase</fullName>
        <ecNumber evidence="9">1.1.1.14</ecNumber>
    </submittedName>
</protein>
<comment type="similarity">
    <text evidence="2 7">Belongs to the zinc-containing alcohol dehydrogenase family.</text>
</comment>
<dbReference type="EC" id="1.1.1.14" evidence="9"/>
<evidence type="ECO:0000313" key="9">
    <source>
        <dbReference type="EMBL" id="VYU43796.1"/>
    </source>
</evidence>
<feature type="domain" description="Enoyl reductase (ER)" evidence="8">
    <location>
        <begin position="19"/>
        <end position="349"/>
    </location>
</feature>
<dbReference type="InterPro" id="IPR002328">
    <property type="entry name" value="ADH_Zn_CS"/>
</dbReference>
<dbReference type="SUPFAM" id="SSF51735">
    <property type="entry name" value="NAD(P)-binding Rossmann-fold domains"/>
    <property type="match status" value="1"/>
</dbReference>
<evidence type="ECO:0000256" key="3">
    <source>
        <dbReference type="ARBA" id="ARBA00022723"/>
    </source>
</evidence>
<dbReference type="InterPro" id="IPR011032">
    <property type="entry name" value="GroES-like_sf"/>
</dbReference>
<dbReference type="Pfam" id="PF08240">
    <property type="entry name" value="ADH_N"/>
    <property type="match status" value="1"/>
</dbReference>
<reference evidence="9" key="1">
    <citation type="submission" date="2019-11" db="EMBL/GenBank/DDBJ databases">
        <authorList>
            <person name="Feng L."/>
        </authorList>
    </citation>
    <scope>NUCLEOTIDE SEQUENCE</scope>
    <source>
        <strain evidence="9">SsimulansLFYP27</strain>
    </source>
</reference>
<evidence type="ECO:0000256" key="1">
    <source>
        <dbReference type="ARBA" id="ARBA00001947"/>
    </source>
</evidence>
<dbReference type="Pfam" id="PF00107">
    <property type="entry name" value="ADH_zinc_N"/>
    <property type="match status" value="1"/>
</dbReference>
<dbReference type="RefSeq" id="WP_002480151.1">
    <property type="nucleotide sequence ID" value="NZ_CACRUO010000056.1"/>
</dbReference>
<dbReference type="InterPro" id="IPR045306">
    <property type="entry name" value="SDH-like"/>
</dbReference>
<dbReference type="SUPFAM" id="SSF50129">
    <property type="entry name" value="GroES-like"/>
    <property type="match status" value="1"/>
</dbReference>
<dbReference type="GO" id="GO:0008270">
    <property type="term" value="F:zinc ion binding"/>
    <property type="evidence" value="ECO:0007669"/>
    <property type="project" value="InterPro"/>
</dbReference>
<dbReference type="GO" id="GO:0003939">
    <property type="term" value="F:L-iditol 2-dehydrogenase (NAD+) activity"/>
    <property type="evidence" value="ECO:0007669"/>
    <property type="project" value="UniProtKB-EC"/>
</dbReference>
<dbReference type="InterPro" id="IPR013149">
    <property type="entry name" value="ADH-like_C"/>
</dbReference>
<name>A0A6N3EQ86_STASI</name>
<dbReference type="PANTHER" id="PTHR43161">
    <property type="entry name" value="SORBITOL DEHYDROGENASE"/>
    <property type="match status" value="1"/>
</dbReference>
<dbReference type="InterPro" id="IPR036291">
    <property type="entry name" value="NAD(P)-bd_dom_sf"/>
</dbReference>